<feature type="transmembrane region" description="Helical" evidence="1">
    <location>
        <begin position="12"/>
        <end position="31"/>
    </location>
</feature>
<evidence type="ECO:0000313" key="3">
    <source>
        <dbReference type="Proteomes" id="UP000580250"/>
    </source>
</evidence>
<dbReference type="EMBL" id="CAJEWN010000192">
    <property type="protein sequence ID" value="CAD2171915.1"/>
    <property type="molecule type" value="Genomic_DNA"/>
</dbReference>
<protein>
    <submittedName>
        <fullName evidence="2">Uncharacterized protein</fullName>
    </submittedName>
</protein>
<evidence type="ECO:0000256" key="1">
    <source>
        <dbReference type="SAM" id="Phobius"/>
    </source>
</evidence>
<name>A0A6V7VAC1_MELEN</name>
<sequence>MLIKNTDTIPFKILFLVLIRLILMNIVIKVLQDKKNIFSIDKGKQILEEFKEKIVSSYLPRKKGVYSYLSKMSKEERDVIMSQLGIEVKYLKKDEVIEWMLN</sequence>
<reference evidence="2 3" key="1">
    <citation type="submission" date="2020-08" db="EMBL/GenBank/DDBJ databases">
        <authorList>
            <person name="Koutsovoulos G."/>
            <person name="Danchin GJ E."/>
        </authorList>
    </citation>
    <scope>NUCLEOTIDE SEQUENCE [LARGE SCALE GENOMIC DNA]</scope>
</reference>
<comment type="caution">
    <text evidence="2">The sequence shown here is derived from an EMBL/GenBank/DDBJ whole genome shotgun (WGS) entry which is preliminary data.</text>
</comment>
<proteinExistence type="predicted"/>
<keyword evidence="1" id="KW-0812">Transmembrane</keyword>
<gene>
    <name evidence="2" type="ORF">MENT_LOCUS23442</name>
</gene>
<keyword evidence="1" id="KW-0472">Membrane</keyword>
<accession>A0A6V7VAC1</accession>
<dbReference type="AlphaFoldDB" id="A0A6V7VAC1"/>
<keyword evidence="1" id="KW-1133">Transmembrane helix</keyword>
<dbReference type="Proteomes" id="UP000580250">
    <property type="component" value="Unassembled WGS sequence"/>
</dbReference>
<organism evidence="2 3">
    <name type="scientific">Meloidogyne enterolobii</name>
    <name type="common">Root-knot nematode worm</name>
    <name type="synonym">Meloidogyne mayaguensis</name>
    <dbReference type="NCBI Taxonomy" id="390850"/>
    <lineage>
        <taxon>Eukaryota</taxon>
        <taxon>Metazoa</taxon>
        <taxon>Ecdysozoa</taxon>
        <taxon>Nematoda</taxon>
        <taxon>Chromadorea</taxon>
        <taxon>Rhabditida</taxon>
        <taxon>Tylenchina</taxon>
        <taxon>Tylenchomorpha</taxon>
        <taxon>Tylenchoidea</taxon>
        <taxon>Meloidogynidae</taxon>
        <taxon>Meloidogyninae</taxon>
        <taxon>Meloidogyne</taxon>
    </lineage>
</organism>
<evidence type="ECO:0000313" key="2">
    <source>
        <dbReference type="EMBL" id="CAD2171915.1"/>
    </source>
</evidence>